<dbReference type="InterPro" id="IPR017871">
    <property type="entry name" value="ABC_transporter-like_CS"/>
</dbReference>
<comment type="subcellular location">
    <subcellularLocation>
        <location evidence="1">Cell membrane</location>
    </subcellularLocation>
</comment>
<sequence length="281" mass="30974">MESIIEVDNLAKMYQKKQALKNLSFQVQKGEIFGFLGPSGSGKTTTVKILTSQLRFTSGRVTVFGIAPDRSSKASYLGRIGILTDNSGLYDRLSVYDNLVLFCRLYGVPEKSLEGVLDAVNLSADRNTLVQRLSKGMKQRVTLARAILHRPEILFLDEPTSALDPVNVLQIHETLRRLNREGTTIFLTTHNMQEAEALCDRVAFLNNGEISALDTPLQLRLQHGDQTITLTTPKGPEIVGKNAAGAIRINELIRSGELMAIHSNEPTLGDIFVKLTGRGLE</sequence>
<dbReference type="PANTHER" id="PTHR42711:SF13">
    <property type="entry name" value="ABC TRANSPORTER, ATP-BINDING PROTEIN"/>
    <property type="match status" value="1"/>
</dbReference>
<proteinExistence type="predicted"/>
<dbReference type="PANTHER" id="PTHR42711">
    <property type="entry name" value="ABC TRANSPORTER ATP-BINDING PROTEIN"/>
    <property type="match status" value="1"/>
</dbReference>
<name>A0A850ETK8_9BACL</name>
<keyword evidence="5 9" id="KW-0067">ATP-binding</keyword>
<evidence type="ECO:0000256" key="4">
    <source>
        <dbReference type="ARBA" id="ARBA00022741"/>
    </source>
</evidence>
<dbReference type="InterPro" id="IPR050763">
    <property type="entry name" value="ABC_transporter_ATP-binding"/>
</dbReference>
<comment type="caution">
    <text evidence="9">The sequence shown here is derived from an EMBL/GenBank/DDBJ whole genome shotgun (WGS) entry which is preliminary data.</text>
</comment>
<reference evidence="9" key="1">
    <citation type="submission" date="2020-06" db="EMBL/GenBank/DDBJ databases">
        <title>Paenibacillus sp. nov., isolated from soil.</title>
        <authorList>
            <person name="Seo Y.L."/>
        </authorList>
    </citation>
    <scope>NUCLEOTIDE SEQUENCE [LARGE SCALE GENOMIC DNA]</scope>
    <source>
        <strain evidence="9">JW14</strain>
    </source>
</reference>
<dbReference type="Gene3D" id="3.40.50.300">
    <property type="entry name" value="P-loop containing nucleotide triphosphate hydrolases"/>
    <property type="match status" value="1"/>
</dbReference>
<feature type="domain" description="ABC transporter" evidence="8">
    <location>
        <begin position="5"/>
        <end position="232"/>
    </location>
</feature>
<dbReference type="EMBL" id="JABWCS010000217">
    <property type="protein sequence ID" value="NUU63029.1"/>
    <property type="molecule type" value="Genomic_DNA"/>
</dbReference>
<dbReference type="InterPro" id="IPR003593">
    <property type="entry name" value="AAA+_ATPase"/>
</dbReference>
<protein>
    <submittedName>
        <fullName evidence="9">ABC transporter ATP-binding protein</fullName>
    </submittedName>
</protein>
<evidence type="ECO:0000256" key="3">
    <source>
        <dbReference type="ARBA" id="ARBA00022475"/>
    </source>
</evidence>
<accession>A0A850ETK8</accession>
<keyword evidence="10" id="KW-1185">Reference proteome</keyword>
<dbReference type="InterPro" id="IPR003439">
    <property type="entry name" value="ABC_transporter-like_ATP-bd"/>
</dbReference>
<dbReference type="Proteomes" id="UP000564806">
    <property type="component" value="Unassembled WGS sequence"/>
</dbReference>
<keyword evidence="2" id="KW-0813">Transport</keyword>
<dbReference type="AlphaFoldDB" id="A0A850ETK8"/>
<evidence type="ECO:0000256" key="5">
    <source>
        <dbReference type="ARBA" id="ARBA00022840"/>
    </source>
</evidence>
<dbReference type="CDD" id="cd03230">
    <property type="entry name" value="ABC_DR_subfamily_A"/>
    <property type="match status" value="1"/>
</dbReference>
<dbReference type="SUPFAM" id="SSF52540">
    <property type="entry name" value="P-loop containing nucleoside triphosphate hydrolases"/>
    <property type="match status" value="1"/>
</dbReference>
<keyword evidence="6" id="KW-1278">Translocase</keyword>
<dbReference type="GO" id="GO:0005524">
    <property type="term" value="F:ATP binding"/>
    <property type="evidence" value="ECO:0007669"/>
    <property type="project" value="UniProtKB-KW"/>
</dbReference>
<dbReference type="PROSITE" id="PS00211">
    <property type="entry name" value="ABC_TRANSPORTER_1"/>
    <property type="match status" value="1"/>
</dbReference>
<evidence type="ECO:0000313" key="9">
    <source>
        <dbReference type="EMBL" id="NUU63029.1"/>
    </source>
</evidence>
<dbReference type="GO" id="GO:0016887">
    <property type="term" value="F:ATP hydrolysis activity"/>
    <property type="evidence" value="ECO:0007669"/>
    <property type="project" value="InterPro"/>
</dbReference>
<keyword evidence="3" id="KW-1003">Cell membrane</keyword>
<dbReference type="GO" id="GO:0005886">
    <property type="term" value="C:plasma membrane"/>
    <property type="evidence" value="ECO:0007669"/>
    <property type="project" value="UniProtKB-SubCell"/>
</dbReference>
<gene>
    <name evidence="9" type="ORF">HPT30_22005</name>
</gene>
<dbReference type="FunFam" id="3.40.50.300:FF:000589">
    <property type="entry name" value="ABC transporter, ATP-binding subunit"/>
    <property type="match status" value="1"/>
</dbReference>
<evidence type="ECO:0000256" key="7">
    <source>
        <dbReference type="ARBA" id="ARBA00023136"/>
    </source>
</evidence>
<evidence type="ECO:0000256" key="1">
    <source>
        <dbReference type="ARBA" id="ARBA00004236"/>
    </source>
</evidence>
<evidence type="ECO:0000256" key="2">
    <source>
        <dbReference type="ARBA" id="ARBA00022448"/>
    </source>
</evidence>
<dbReference type="PROSITE" id="PS50893">
    <property type="entry name" value="ABC_TRANSPORTER_2"/>
    <property type="match status" value="1"/>
</dbReference>
<dbReference type="SMART" id="SM00382">
    <property type="entry name" value="AAA"/>
    <property type="match status" value="1"/>
</dbReference>
<evidence type="ECO:0000256" key="6">
    <source>
        <dbReference type="ARBA" id="ARBA00022967"/>
    </source>
</evidence>
<dbReference type="RefSeq" id="WP_175373463.1">
    <property type="nucleotide sequence ID" value="NZ_JABWCS010000217.1"/>
</dbReference>
<keyword evidence="4" id="KW-0547">Nucleotide-binding</keyword>
<dbReference type="Pfam" id="PF00005">
    <property type="entry name" value="ABC_tran"/>
    <property type="match status" value="1"/>
</dbReference>
<organism evidence="9 10">
    <name type="scientific">Paenibacillus agri</name>
    <dbReference type="NCBI Taxonomy" id="2744309"/>
    <lineage>
        <taxon>Bacteria</taxon>
        <taxon>Bacillati</taxon>
        <taxon>Bacillota</taxon>
        <taxon>Bacilli</taxon>
        <taxon>Bacillales</taxon>
        <taxon>Paenibacillaceae</taxon>
        <taxon>Paenibacillus</taxon>
    </lineage>
</organism>
<keyword evidence="7" id="KW-0472">Membrane</keyword>
<dbReference type="InterPro" id="IPR027417">
    <property type="entry name" value="P-loop_NTPase"/>
</dbReference>
<evidence type="ECO:0000313" key="10">
    <source>
        <dbReference type="Proteomes" id="UP000564806"/>
    </source>
</evidence>
<evidence type="ECO:0000259" key="8">
    <source>
        <dbReference type="PROSITE" id="PS50893"/>
    </source>
</evidence>